<keyword evidence="3" id="KW-1185">Reference proteome</keyword>
<protein>
    <submittedName>
        <fullName evidence="2">Uncharacterized protein</fullName>
    </submittedName>
</protein>
<comment type="caution">
    <text evidence="2">The sequence shown here is derived from an EMBL/GenBank/DDBJ whole genome shotgun (WGS) entry which is preliminary data.</text>
</comment>
<feature type="region of interest" description="Disordered" evidence="1">
    <location>
        <begin position="231"/>
        <end position="255"/>
    </location>
</feature>
<sequence>MGGSRSPSASRTTEKALLVAVSVTFLRQLGEDDTSPLVWFSLATVLSALYLHLNFSPSPSSKLPPSTRSSSSKPPSSLKTPSTPPYLNEGWVDDPSCPTMLHSDHKFIEVKFDKSEDLDVDMLFAQSRAKIQMEDDTVEGVLNDVGVVLEMANQNHTHMFAIYDLRKFCLPGPRGAFARARQLVAWCDNYEHLIDKHIAGVVVLIPRGMTAKLLKSCVDFVYAPPPERGEREKELAAAQRGGANNSASKACSKRS</sequence>
<dbReference type="EMBL" id="BRYB01002821">
    <property type="protein sequence ID" value="GMI25939.1"/>
    <property type="molecule type" value="Genomic_DNA"/>
</dbReference>
<dbReference type="Proteomes" id="UP001165060">
    <property type="component" value="Unassembled WGS sequence"/>
</dbReference>
<proteinExistence type="predicted"/>
<evidence type="ECO:0000256" key="1">
    <source>
        <dbReference type="SAM" id="MobiDB-lite"/>
    </source>
</evidence>
<organism evidence="2 3">
    <name type="scientific">Tetraparma gracilis</name>
    <dbReference type="NCBI Taxonomy" id="2962635"/>
    <lineage>
        <taxon>Eukaryota</taxon>
        <taxon>Sar</taxon>
        <taxon>Stramenopiles</taxon>
        <taxon>Ochrophyta</taxon>
        <taxon>Bolidophyceae</taxon>
        <taxon>Parmales</taxon>
        <taxon>Triparmaceae</taxon>
        <taxon>Tetraparma</taxon>
    </lineage>
</organism>
<reference evidence="2 3" key="1">
    <citation type="journal article" date="2023" name="Commun. Biol.">
        <title>Genome analysis of Parmales, the sister group of diatoms, reveals the evolutionary specialization of diatoms from phago-mixotrophs to photoautotrophs.</title>
        <authorList>
            <person name="Ban H."/>
            <person name="Sato S."/>
            <person name="Yoshikawa S."/>
            <person name="Yamada K."/>
            <person name="Nakamura Y."/>
            <person name="Ichinomiya M."/>
            <person name="Sato N."/>
            <person name="Blanc-Mathieu R."/>
            <person name="Endo H."/>
            <person name="Kuwata A."/>
            <person name="Ogata H."/>
        </authorList>
    </citation>
    <scope>NUCLEOTIDE SEQUENCE [LARGE SCALE GENOMIC DNA]</scope>
</reference>
<accession>A0ABQ6MGN6</accession>
<feature type="region of interest" description="Disordered" evidence="1">
    <location>
        <begin position="57"/>
        <end position="89"/>
    </location>
</feature>
<feature type="compositionally biased region" description="Low complexity" evidence="1">
    <location>
        <begin position="57"/>
        <end position="81"/>
    </location>
</feature>
<gene>
    <name evidence="2" type="ORF">TeGR_g5461</name>
</gene>
<name>A0ABQ6MGN6_9STRA</name>
<evidence type="ECO:0000313" key="2">
    <source>
        <dbReference type="EMBL" id="GMI25939.1"/>
    </source>
</evidence>
<evidence type="ECO:0000313" key="3">
    <source>
        <dbReference type="Proteomes" id="UP001165060"/>
    </source>
</evidence>